<dbReference type="Pfam" id="PF13602">
    <property type="entry name" value="ADH_zinc_N_2"/>
    <property type="match status" value="1"/>
</dbReference>
<dbReference type="VEuPathDB" id="VectorBase:LLONM1_008373"/>
<dbReference type="EMBL" id="AJWK01010008">
    <property type="status" value="NOT_ANNOTATED_CDS"/>
    <property type="molecule type" value="Genomic_DNA"/>
</dbReference>
<dbReference type="AlphaFoldDB" id="A0A1B0CFE2"/>
<evidence type="ECO:0000313" key="3">
    <source>
        <dbReference type="EnsemblMetazoa" id="LLOJ003063-PA"/>
    </source>
</evidence>
<accession>A0A1B0CFE2</accession>
<dbReference type="Gene3D" id="3.40.50.720">
    <property type="entry name" value="NAD(P)-binding Rossmann-like Domain"/>
    <property type="match status" value="1"/>
</dbReference>
<keyword evidence="1" id="KW-1133">Transmembrane helix</keyword>
<feature type="transmembrane region" description="Helical" evidence="1">
    <location>
        <begin position="83"/>
        <end position="105"/>
    </location>
</feature>
<dbReference type="InterPro" id="IPR036291">
    <property type="entry name" value="NAD(P)-bd_dom_sf"/>
</dbReference>
<keyword evidence="1" id="KW-0812">Transmembrane</keyword>
<evidence type="ECO:0000259" key="2">
    <source>
        <dbReference type="SMART" id="SM00829"/>
    </source>
</evidence>
<name>A0A1B0CFE2_LUTLO</name>
<dbReference type="InterPro" id="IPR013154">
    <property type="entry name" value="ADH-like_N"/>
</dbReference>
<organism evidence="3 4">
    <name type="scientific">Lutzomyia longipalpis</name>
    <name type="common">Sand fly</name>
    <dbReference type="NCBI Taxonomy" id="7200"/>
    <lineage>
        <taxon>Eukaryota</taxon>
        <taxon>Metazoa</taxon>
        <taxon>Ecdysozoa</taxon>
        <taxon>Arthropoda</taxon>
        <taxon>Hexapoda</taxon>
        <taxon>Insecta</taxon>
        <taxon>Pterygota</taxon>
        <taxon>Neoptera</taxon>
        <taxon>Endopterygota</taxon>
        <taxon>Diptera</taxon>
        <taxon>Nematocera</taxon>
        <taxon>Psychodoidea</taxon>
        <taxon>Psychodidae</taxon>
        <taxon>Lutzomyia</taxon>
        <taxon>Lutzomyia</taxon>
    </lineage>
</organism>
<reference evidence="3" key="1">
    <citation type="submission" date="2020-05" db="UniProtKB">
        <authorList>
            <consortium name="EnsemblMetazoa"/>
        </authorList>
    </citation>
    <scope>IDENTIFICATION</scope>
    <source>
        <strain evidence="3">Jacobina</strain>
    </source>
</reference>
<dbReference type="InterPro" id="IPR050700">
    <property type="entry name" value="YIM1/Zinc_Alcohol_DH_Fams"/>
</dbReference>
<dbReference type="FunFam" id="3.40.50.720:FF:000906">
    <property type="entry name" value="Alcohol dehydrogenase"/>
    <property type="match status" value="1"/>
</dbReference>
<keyword evidence="4" id="KW-1185">Reference proteome</keyword>
<proteinExistence type="predicted"/>
<dbReference type="SUPFAM" id="SSF50129">
    <property type="entry name" value="GroES-like"/>
    <property type="match status" value="1"/>
</dbReference>
<dbReference type="GO" id="GO:0005739">
    <property type="term" value="C:mitochondrion"/>
    <property type="evidence" value="ECO:0007669"/>
    <property type="project" value="TreeGrafter"/>
</dbReference>
<dbReference type="Gene3D" id="3.90.180.10">
    <property type="entry name" value="Medium-chain alcohol dehydrogenases, catalytic domain"/>
    <property type="match status" value="1"/>
</dbReference>
<protein>
    <recommendedName>
        <fullName evidence="2">Enoyl reductase (ER) domain-containing protein</fullName>
    </recommendedName>
</protein>
<dbReference type="InterPro" id="IPR020843">
    <property type="entry name" value="ER"/>
</dbReference>
<dbReference type="EnsemblMetazoa" id="LLOJ003063-RA">
    <property type="protein sequence ID" value="LLOJ003063-PA"/>
    <property type="gene ID" value="LLOJ003063"/>
</dbReference>
<dbReference type="GO" id="GO:0016491">
    <property type="term" value="F:oxidoreductase activity"/>
    <property type="evidence" value="ECO:0007669"/>
    <property type="project" value="InterPro"/>
</dbReference>
<dbReference type="Pfam" id="PF08240">
    <property type="entry name" value="ADH_N"/>
    <property type="match status" value="1"/>
</dbReference>
<dbReference type="PANTHER" id="PTHR11695">
    <property type="entry name" value="ALCOHOL DEHYDROGENASE RELATED"/>
    <property type="match status" value="1"/>
</dbReference>
<sequence length="478" mass="52417">MGMAAESGMRIVRQASDEGRNMALRALQDPSFDGVRNSFQSIWTSCLDFLNRIRYTALELTDPQIFYQQLQLFFQDEISRNNAFFVCVGLGLGTAGGFFLGLWLARPSLSAPVMKAIACTHTGYPDTVSLTRVSVPQMFSTSDILIRIRAASFHRLDERISHGYGRTLRRMISPYPESPLVLGRAASGVVEAVGKDCRSGLEIGDEVWLVAPWYAPGVASEMAIVPESRVGRKPFITGFEGAASLPYSGSVAMGALKQAELGEDTCAGKRILVQDGCSPVGCVLTQLTKKWGASVTATCYVRSVPVIRALGADDVITLRGESPSDGLFLSTDSSLVEKFNLSHALATREVIFDVIFFTTPVTYDKNFLYKYLTSGGRIIDTYEVPLMTDDFGFLGRMALSWFVTLRRLVGWVLRSPPDWGGPHLCHLTLDQLAGYVNEGLLQTVVDQVFTPEDAQRAIEHICSEKAIGSTIVTFRDGK</sequence>
<evidence type="ECO:0000256" key="1">
    <source>
        <dbReference type="SAM" id="Phobius"/>
    </source>
</evidence>
<evidence type="ECO:0000313" key="4">
    <source>
        <dbReference type="Proteomes" id="UP000092461"/>
    </source>
</evidence>
<keyword evidence="1" id="KW-0472">Membrane</keyword>
<dbReference type="PANTHER" id="PTHR11695:SF645">
    <property type="entry name" value="RETICULON-4-INTERACTING PROTEIN 1, MITOCHONDRIAL-LIKE PROTEIN"/>
    <property type="match status" value="1"/>
</dbReference>
<dbReference type="SUPFAM" id="SSF51735">
    <property type="entry name" value="NAD(P)-binding Rossmann-fold domains"/>
    <property type="match status" value="1"/>
</dbReference>
<dbReference type="SMART" id="SM00829">
    <property type="entry name" value="PKS_ER"/>
    <property type="match status" value="1"/>
</dbReference>
<dbReference type="Proteomes" id="UP000092461">
    <property type="component" value="Unassembled WGS sequence"/>
</dbReference>
<dbReference type="VEuPathDB" id="VectorBase:LLOJ003063"/>
<feature type="domain" description="Enoyl reductase (ER)" evidence="2">
    <location>
        <begin position="123"/>
        <end position="472"/>
    </location>
</feature>
<dbReference type="InterPro" id="IPR011032">
    <property type="entry name" value="GroES-like_sf"/>
</dbReference>